<evidence type="ECO:0000313" key="15">
    <source>
        <dbReference type="Proteomes" id="UP001559025"/>
    </source>
</evidence>
<evidence type="ECO:0000256" key="3">
    <source>
        <dbReference type="ARBA" id="ARBA00022679"/>
    </source>
</evidence>
<evidence type="ECO:0000256" key="9">
    <source>
        <dbReference type="ARBA" id="ARBA00042745"/>
    </source>
</evidence>
<evidence type="ECO:0000259" key="13">
    <source>
        <dbReference type="Pfam" id="PF01728"/>
    </source>
</evidence>
<evidence type="ECO:0000313" key="14">
    <source>
        <dbReference type="EMBL" id="MEX4009377.1"/>
    </source>
</evidence>
<dbReference type="GO" id="GO:0008168">
    <property type="term" value="F:methyltransferase activity"/>
    <property type="evidence" value="ECO:0007669"/>
    <property type="project" value="UniProtKB-KW"/>
</dbReference>
<dbReference type="PANTHER" id="PTHR10920:SF18">
    <property type="entry name" value="RRNA METHYLTRANSFERASE 2, MITOCHONDRIAL"/>
    <property type="match status" value="1"/>
</dbReference>
<evidence type="ECO:0000256" key="7">
    <source>
        <dbReference type="ARBA" id="ARBA00041129"/>
    </source>
</evidence>
<dbReference type="Gene3D" id="3.40.50.150">
    <property type="entry name" value="Vaccinia Virus protein VP39"/>
    <property type="match status" value="1"/>
</dbReference>
<dbReference type="Proteomes" id="UP001559025">
    <property type="component" value="Unassembled WGS sequence"/>
</dbReference>
<dbReference type="RefSeq" id="WP_368804301.1">
    <property type="nucleotide sequence ID" value="NZ_JAZHFV010000006.1"/>
</dbReference>
<comment type="caution">
    <text evidence="14">The sequence shown here is derived from an EMBL/GenBank/DDBJ whole genome shotgun (WGS) entry which is preliminary data.</text>
</comment>
<keyword evidence="1 11" id="KW-0698">rRNA processing</keyword>
<dbReference type="InterPro" id="IPR002877">
    <property type="entry name" value="RNA_MeTrfase_FtsJ_dom"/>
</dbReference>
<feature type="binding site" evidence="11">
    <location>
        <position position="85"/>
    </location>
    <ligand>
        <name>S-adenosyl-L-methionine</name>
        <dbReference type="ChEBI" id="CHEBI:59789"/>
    </ligand>
</feature>
<comment type="similarity">
    <text evidence="11">Belongs to the class I-like SAM-binding methyltransferase superfamily. RNA methyltransferase RlmE family.</text>
</comment>
<evidence type="ECO:0000256" key="11">
    <source>
        <dbReference type="HAMAP-Rule" id="MF_01547"/>
    </source>
</evidence>
<name>A0ABV3WXF7_9HYPH</name>
<feature type="active site" description="Proton acceptor" evidence="11">
    <location>
        <position position="188"/>
    </location>
</feature>
<feature type="binding site" evidence="11">
    <location>
        <position position="148"/>
    </location>
    <ligand>
        <name>S-adenosyl-L-methionine</name>
        <dbReference type="ChEBI" id="CHEBI:59789"/>
    </ligand>
</feature>
<dbReference type="GO" id="GO:0032259">
    <property type="term" value="P:methylation"/>
    <property type="evidence" value="ECO:0007669"/>
    <property type="project" value="UniProtKB-KW"/>
</dbReference>
<dbReference type="EC" id="2.1.1.166" evidence="6 11"/>
<comment type="catalytic activity">
    <reaction evidence="10 11">
        <text>uridine(2552) in 23S rRNA + S-adenosyl-L-methionine = 2'-O-methyluridine(2552) in 23S rRNA + S-adenosyl-L-homocysteine + H(+)</text>
        <dbReference type="Rhea" id="RHEA:42720"/>
        <dbReference type="Rhea" id="RHEA-COMP:10202"/>
        <dbReference type="Rhea" id="RHEA-COMP:10203"/>
        <dbReference type="ChEBI" id="CHEBI:15378"/>
        <dbReference type="ChEBI" id="CHEBI:57856"/>
        <dbReference type="ChEBI" id="CHEBI:59789"/>
        <dbReference type="ChEBI" id="CHEBI:65315"/>
        <dbReference type="ChEBI" id="CHEBI:74478"/>
        <dbReference type="EC" id="2.1.1.166"/>
    </reaction>
</comment>
<evidence type="ECO:0000256" key="8">
    <source>
        <dbReference type="ARBA" id="ARBA00041995"/>
    </source>
</evidence>
<sequence length="245" mass="26656">MKKPGKSGASGGGGARALKTRIKKKSGLKNSSRRWLERHLNDPYVHRSKAEGYRSRAAFKLIEIDDRHKLLKPGQRVIDLGAAPGGWLQVAAARVKSPEDAPTVVGIDYLEMDPVPGSAILQMDFLDDEAPARLMETLGGAPDLVVSDMAAPTTGHRRTDHIRTMHLCEVAADFAIQVLKPGGHFLAKTFQGGTEGGLLDLLKRNFRTVHHVKPPASRDESVELYILAKDFKGRAADLPAEPSDD</sequence>
<evidence type="ECO:0000256" key="10">
    <source>
        <dbReference type="ARBA" id="ARBA00048970"/>
    </source>
</evidence>
<dbReference type="Pfam" id="PF01728">
    <property type="entry name" value="FtsJ"/>
    <property type="match status" value="1"/>
</dbReference>
<proteinExistence type="inferred from homology"/>
<dbReference type="InterPro" id="IPR029063">
    <property type="entry name" value="SAM-dependent_MTases_sf"/>
</dbReference>
<dbReference type="InterPro" id="IPR050082">
    <property type="entry name" value="RNA_methyltr_RlmE"/>
</dbReference>
<evidence type="ECO:0000256" key="2">
    <source>
        <dbReference type="ARBA" id="ARBA00022603"/>
    </source>
</evidence>
<evidence type="ECO:0000256" key="1">
    <source>
        <dbReference type="ARBA" id="ARBA00022552"/>
    </source>
</evidence>
<evidence type="ECO:0000256" key="4">
    <source>
        <dbReference type="ARBA" id="ARBA00022691"/>
    </source>
</evidence>
<evidence type="ECO:0000256" key="12">
    <source>
        <dbReference type="SAM" id="MobiDB-lite"/>
    </source>
</evidence>
<dbReference type="HAMAP" id="MF_01547">
    <property type="entry name" value="RNA_methyltr_E"/>
    <property type="match status" value="1"/>
</dbReference>
<keyword evidence="11" id="KW-0963">Cytoplasm</keyword>
<accession>A0ABV3WXF7</accession>
<dbReference type="PANTHER" id="PTHR10920">
    <property type="entry name" value="RIBOSOMAL RNA METHYLTRANSFERASE"/>
    <property type="match status" value="1"/>
</dbReference>
<keyword evidence="4 11" id="KW-0949">S-adenosyl-L-methionine</keyword>
<feature type="region of interest" description="Disordered" evidence="12">
    <location>
        <begin position="1"/>
        <end position="31"/>
    </location>
</feature>
<reference evidence="14 15" key="1">
    <citation type="submission" date="2024-01" db="EMBL/GenBank/DDBJ databases">
        <title>New evidence supports the origin of RcGTA from prophage.</title>
        <authorList>
            <person name="Xu Y."/>
            <person name="Liu B."/>
            <person name="Chen F."/>
        </authorList>
    </citation>
    <scope>NUCLEOTIDE SEQUENCE [LARGE SCALE GENOMIC DNA]</scope>
    <source>
        <strain evidence="14 15">CBW1107-2</strain>
    </source>
</reference>
<gene>
    <name evidence="11" type="primary">rlmE</name>
    <name evidence="11" type="synonym">ftsJ</name>
    <name evidence="11" type="synonym">rrmJ</name>
    <name evidence="14" type="ORF">V1479_18855</name>
</gene>
<dbReference type="EMBL" id="JAZHFV010000006">
    <property type="protein sequence ID" value="MEX4009377.1"/>
    <property type="molecule type" value="Genomic_DNA"/>
</dbReference>
<protein>
    <recommendedName>
        <fullName evidence="7 11">Ribosomal RNA large subunit methyltransferase E</fullName>
        <ecNumber evidence="6 11">2.1.1.166</ecNumber>
    </recommendedName>
    <alternativeName>
        <fullName evidence="9 11">23S rRNA Um2552 methyltransferase</fullName>
    </alternativeName>
    <alternativeName>
        <fullName evidence="8 11">rRNA (uridine-2'-O-)-methyltransferase</fullName>
    </alternativeName>
</protein>
<keyword evidence="2 11" id="KW-0489">Methyltransferase</keyword>
<feature type="binding site" evidence="11">
    <location>
        <position position="87"/>
    </location>
    <ligand>
        <name>S-adenosyl-L-methionine</name>
        <dbReference type="ChEBI" id="CHEBI:59789"/>
    </ligand>
</feature>
<comment type="function">
    <text evidence="5 11">Specifically methylates the uridine in position 2552 of 23S rRNA at the 2'-O position of the ribose in the fully assembled 50S ribosomal subunit.</text>
</comment>
<evidence type="ECO:0000256" key="5">
    <source>
        <dbReference type="ARBA" id="ARBA00037569"/>
    </source>
</evidence>
<dbReference type="SUPFAM" id="SSF53335">
    <property type="entry name" value="S-adenosyl-L-methionine-dependent methyltransferases"/>
    <property type="match status" value="1"/>
</dbReference>
<feature type="binding site" evidence="11">
    <location>
        <position position="124"/>
    </location>
    <ligand>
        <name>S-adenosyl-L-methionine</name>
        <dbReference type="ChEBI" id="CHEBI:59789"/>
    </ligand>
</feature>
<evidence type="ECO:0000256" key="6">
    <source>
        <dbReference type="ARBA" id="ARBA00038861"/>
    </source>
</evidence>
<feature type="binding site" evidence="11">
    <location>
        <position position="108"/>
    </location>
    <ligand>
        <name>S-adenosyl-L-methionine</name>
        <dbReference type="ChEBI" id="CHEBI:59789"/>
    </ligand>
</feature>
<feature type="domain" description="Ribosomal RNA methyltransferase FtsJ" evidence="13">
    <location>
        <begin position="53"/>
        <end position="231"/>
    </location>
</feature>
<keyword evidence="3 11" id="KW-0808">Transferase</keyword>
<keyword evidence="15" id="KW-1185">Reference proteome</keyword>
<comment type="subcellular location">
    <subcellularLocation>
        <location evidence="11">Cytoplasm</location>
    </subcellularLocation>
</comment>
<organism evidence="14 15">
    <name type="scientific">Neoaquamicrobium sediminum</name>
    <dbReference type="NCBI Taxonomy" id="1849104"/>
    <lineage>
        <taxon>Bacteria</taxon>
        <taxon>Pseudomonadati</taxon>
        <taxon>Pseudomonadota</taxon>
        <taxon>Alphaproteobacteria</taxon>
        <taxon>Hyphomicrobiales</taxon>
        <taxon>Phyllobacteriaceae</taxon>
        <taxon>Neoaquamicrobium</taxon>
    </lineage>
</organism>
<dbReference type="PIRSF" id="PIRSF005461">
    <property type="entry name" value="23S_rRNA_mtase"/>
    <property type="match status" value="1"/>
</dbReference>
<dbReference type="InterPro" id="IPR015507">
    <property type="entry name" value="rRNA-MeTfrase_E"/>
</dbReference>
<feature type="compositionally biased region" description="Basic residues" evidence="12">
    <location>
        <begin position="18"/>
        <end position="27"/>
    </location>
</feature>